<dbReference type="Pfam" id="PF13144">
    <property type="entry name" value="ChapFlgA"/>
    <property type="match status" value="1"/>
</dbReference>
<keyword evidence="6" id="KW-0966">Cell projection</keyword>
<feature type="chain" id="PRO_5018383082" description="Flagella basal body P-ring formation protein FlgA" evidence="4">
    <location>
        <begin position="37"/>
        <end position="242"/>
    </location>
</feature>
<dbReference type="EMBL" id="RXFT01000008">
    <property type="protein sequence ID" value="RUR69155.1"/>
    <property type="molecule type" value="Genomic_DNA"/>
</dbReference>
<sequence length="242" mass="24611">MTLPTLAELRDHALRTVLPAAALALSCCCAASAAGAAEGAASADAVIEKYLQAQSAGLPGKVTISLEGRGTSALPACDAPEAFLPPGAKPWGRVSVGVRCQTERPWTRFVQAHVAVEGSYFVAARAIDAGRPLGAGDVAERTGDLTRLPRSIVTSAAELAGVVTANRVAPGAPLRKELLRGVTVIQQGQAVKVVAQGQGFVISTEAKAMTGAAAGAVVQARTLDGRLVSGVADEEGQIRLAQ</sequence>
<feature type="signal peptide" evidence="4">
    <location>
        <begin position="1"/>
        <end position="36"/>
    </location>
</feature>
<evidence type="ECO:0000313" key="7">
    <source>
        <dbReference type="Proteomes" id="UP000281118"/>
    </source>
</evidence>
<organism evidence="6 7">
    <name type="scientific">Variovorax guangxiensis</name>
    <dbReference type="NCBI Taxonomy" id="1775474"/>
    <lineage>
        <taxon>Bacteria</taxon>
        <taxon>Pseudomonadati</taxon>
        <taxon>Pseudomonadota</taxon>
        <taxon>Betaproteobacteria</taxon>
        <taxon>Burkholderiales</taxon>
        <taxon>Comamonadaceae</taxon>
        <taxon>Variovorax</taxon>
    </lineage>
</organism>
<keyword evidence="6" id="KW-0969">Cilium</keyword>
<evidence type="ECO:0000256" key="2">
    <source>
        <dbReference type="ARBA" id="ARBA00022729"/>
    </source>
</evidence>
<dbReference type="PANTHER" id="PTHR36307">
    <property type="entry name" value="FLAGELLA BASAL BODY P-RING FORMATION PROTEIN FLGA"/>
    <property type="match status" value="1"/>
</dbReference>
<dbReference type="AlphaFoldDB" id="A0A3S1A4F0"/>
<dbReference type="NCBIfam" id="TIGR03170">
    <property type="entry name" value="flgA_cterm"/>
    <property type="match status" value="1"/>
</dbReference>
<keyword evidence="4" id="KW-1005">Bacterial flagellum biogenesis</keyword>
<comment type="caution">
    <text evidence="6">The sequence shown here is derived from an EMBL/GenBank/DDBJ whole genome shotgun (WGS) entry which is preliminary data.</text>
</comment>
<dbReference type="Pfam" id="PF17656">
    <property type="entry name" value="ChapFlgA_N"/>
    <property type="match status" value="1"/>
</dbReference>
<keyword evidence="6" id="KW-0282">Flagellum</keyword>
<dbReference type="InterPro" id="IPR013974">
    <property type="entry name" value="SAF"/>
</dbReference>
<dbReference type="RefSeq" id="WP_126023281.1">
    <property type="nucleotide sequence ID" value="NZ_RXFT01000008.1"/>
</dbReference>
<gene>
    <name evidence="6" type="primary">flgA</name>
    <name evidence="6" type="ORF">EJP67_19040</name>
</gene>
<keyword evidence="2 4" id="KW-0732">Signal</keyword>
<evidence type="ECO:0000256" key="3">
    <source>
        <dbReference type="ARBA" id="ARBA00022764"/>
    </source>
</evidence>
<dbReference type="SMART" id="SM00858">
    <property type="entry name" value="SAF"/>
    <property type="match status" value="1"/>
</dbReference>
<dbReference type="Gene3D" id="2.30.30.760">
    <property type="match status" value="1"/>
</dbReference>
<comment type="function">
    <text evidence="4">Involved in the assembly process of the P-ring formation. It may associate with FlgF on the rod constituting a structure essential for the P-ring assembly or may act as a modulator protein for the P-ring assembly.</text>
</comment>
<reference evidence="6 7" key="1">
    <citation type="submission" date="2018-12" db="EMBL/GenBank/DDBJ databases">
        <title>The genome sequences of Variovorax guangxiensis DSM 27352.</title>
        <authorList>
            <person name="Gao J."/>
            <person name="Sun J."/>
        </authorList>
    </citation>
    <scope>NUCLEOTIDE SEQUENCE [LARGE SCALE GENOMIC DNA]</scope>
    <source>
        <strain evidence="6 7">DSM 27352</strain>
    </source>
</reference>
<dbReference type="GO" id="GO:0044780">
    <property type="term" value="P:bacterial-type flagellum assembly"/>
    <property type="evidence" value="ECO:0007669"/>
    <property type="project" value="InterPro"/>
</dbReference>
<dbReference type="InterPro" id="IPR039246">
    <property type="entry name" value="Flagellar_FlgA"/>
</dbReference>
<dbReference type="Gene3D" id="3.90.1210.10">
    <property type="entry name" value="Antifreeze-like/N-acetylneuraminic acid synthase C-terminal domain"/>
    <property type="match status" value="1"/>
</dbReference>
<evidence type="ECO:0000259" key="5">
    <source>
        <dbReference type="SMART" id="SM00858"/>
    </source>
</evidence>
<dbReference type="GO" id="GO:0042597">
    <property type="term" value="C:periplasmic space"/>
    <property type="evidence" value="ECO:0007669"/>
    <property type="project" value="UniProtKB-SubCell"/>
</dbReference>
<protein>
    <recommendedName>
        <fullName evidence="4">Flagella basal body P-ring formation protein FlgA</fullName>
    </recommendedName>
</protein>
<comment type="subcellular location">
    <subcellularLocation>
        <location evidence="1 4">Periplasm</location>
    </subcellularLocation>
</comment>
<evidence type="ECO:0000256" key="1">
    <source>
        <dbReference type="ARBA" id="ARBA00004418"/>
    </source>
</evidence>
<evidence type="ECO:0000256" key="4">
    <source>
        <dbReference type="RuleBase" id="RU362063"/>
    </source>
</evidence>
<feature type="domain" description="SAF" evidence="5">
    <location>
        <begin position="118"/>
        <end position="180"/>
    </location>
</feature>
<dbReference type="Proteomes" id="UP000281118">
    <property type="component" value="Unassembled WGS sequence"/>
</dbReference>
<dbReference type="OrthoDB" id="8561436at2"/>
<accession>A0A3S1A4F0</accession>
<dbReference type="InterPro" id="IPR017585">
    <property type="entry name" value="SAF_FlgA"/>
</dbReference>
<comment type="similarity">
    <text evidence="4">Belongs to the FlgA family.</text>
</comment>
<proteinExistence type="inferred from homology"/>
<dbReference type="PANTHER" id="PTHR36307:SF1">
    <property type="entry name" value="FLAGELLA BASAL BODY P-RING FORMATION PROTEIN FLGA"/>
    <property type="match status" value="1"/>
</dbReference>
<dbReference type="InterPro" id="IPR041231">
    <property type="entry name" value="FlgA_N"/>
</dbReference>
<keyword evidence="3 4" id="KW-0574">Periplasm</keyword>
<name>A0A3S1A4F0_9BURK</name>
<evidence type="ECO:0000313" key="6">
    <source>
        <dbReference type="EMBL" id="RUR69155.1"/>
    </source>
</evidence>
<dbReference type="CDD" id="cd11614">
    <property type="entry name" value="SAF_CpaB_FlgA_like"/>
    <property type="match status" value="1"/>
</dbReference>